<comment type="caution">
    <text evidence="1">The sequence shown here is derived from an EMBL/GenBank/DDBJ whole genome shotgun (WGS) entry which is preliminary data.</text>
</comment>
<name>A0ABT2YZD4_9RHOB</name>
<evidence type="ECO:0000313" key="1">
    <source>
        <dbReference type="EMBL" id="MCV2864248.1"/>
    </source>
</evidence>
<proteinExistence type="predicted"/>
<accession>A0ABT2YZD4</accession>
<dbReference type="Proteomes" id="UP001652503">
    <property type="component" value="Unassembled WGS sequence"/>
</dbReference>
<protein>
    <submittedName>
        <fullName evidence="1">Uncharacterized protein</fullName>
    </submittedName>
</protein>
<gene>
    <name evidence="1" type="ORF">OE647_05780</name>
</gene>
<keyword evidence="2" id="KW-1185">Reference proteome</keyword>
<reference evidence="1 2" key="1">
    <citation type="submission" date="2022-10" db="EMBL/GenBank/DDBJ databases">
        <title>Defluviimonas sp. nov., isolated from ocean surface water.</title>
        <authorList>
            <person name="He W."/>
            <person name="Wang L."/>
            <person name="Zhang D.-F."/>
        </authorList>
    </citation>
    <scope>NUCLEOTIDE SEQUENCE [LARGE SCALE GENOMIC DNA]</scope>
    <source>
        <strain evidence="1 2">WL0075</strain>
    </source>
</reference>
<evidence type="ECO:0000313" key="2">
    <source>
        <dbReference type="Proteomes" id="UP001652503"/>
    </source>
</evidence>
<sequence length="118" mass="12438">MTLANSTWYLDVNEGGAKPFIIKVVFGPQNNDGGSVTFGSLTGQWAESNGLFTIELPGGSFGFDTIWTGEYRGKAGSGFGSPEFNNMAFDFSMTTTPPATGALSDIGELLQGLQKRAA</sequence>
<dbReference type="RefSeq" id="WP_263720739.1">
    <property type="nucleotide sequence ID" value="NZ_JAOWLA010000004.1"/>
</dbReference>
<dbReference type="EMBL" id="JAOWLA010000004">
    <property type="protein sequence ID" value="MCV2864248.1"/>
    <property type="molecule type" value="Genomic_DNA"/>
</dbReference>
<organism evidence="1 2">
    <name type="scientific">Albidovulum sediminicola</name>
    <dbReference type="NCBI Taxonomy" id="2984331"/>
    <lineage>
        <taxon>Bacteria</taxon>
        <taxon>Pseudomonadati</taxon>
        <taxon>Pseudomonadota</taxon>
        <taxon>Alphaproteobacteria</taxon>
        <taxon>Rhodobacterales</taxon>
        <taxon>Paracoccaceae</taxon>
        <taxon>Albidovulum</taxon>
    </lineage>
</organism>